<organism evidence="2 3">
    <name type="scientific">Muricoccus nepalensis</name>
    <dbReference type="NCBI Taxonomy" id="1854500"/>
    <lineage>
        <taxon>Bacteria</taxon>
        <taxon>Pseudomonadati</taxon>
        <taxon>Pseudomonadota</taxon>
        <taxon>Alphaproteobacteria</taxon>
        <taxon>Acetobacterales</taxon>
        <taxon>Roseomonadaceae</taxon>
        <taxon>Muricoccus</taxon>
    </lineage>
</organism>
<dbReference type="SUPFAM" id="SSF54593">
    <property type="entry name" value="Glyoxalase/Bleomycin resistance protein/Dihydroxybiphenyl dioxygenase"/>
    <property type="match status" value="1"/>
</dbReference>
<dbReference type="EMBL" id="RCZP01000005">
    <property type="protein sequence ID" value="TPG58600.1"/>
    <property type="molecule type" value="Genomic_DNA"/>
</dbReference>
<dbReference type="PANTHER" id="PTHR36110:SF4">
    <property type="entry name" value="RING-CLEAVING DIOXYGENASE MHQA-RELATED"/>
    <property type="match status" value="1"/>
</dbReference>
<comment type="caution">
    <text evidence="2">The sequence shown here is derived from an EMBL/GenBank/DDBJ whole genome shotgun (WGS) entry which is preliminary data.</text>
</comment>
<keyword evidence="3" id="KW-1185">Reference proteome</keyword>
<dbReference type="PANTHER" id="PTHR36110">
    <property type="entry name" value="RING-CLEAVING DIOXYGENASE MHQE-RELATED"/>
    <property type="match status" value="1"/>
</dbReference>
<keyword evidence="2" id="KW-0560">Oxidoreductase</keyword>
<evidence type="ECO:0000313" key="2">
    <source>
        <dbReference type="EMBL" id="TPG58600.1"/>
    </source>
</evidence>
<feature type="domain" description="VOC" evidence="1">
    <location>
        <begin position="156"/>
        <end position="278"/>
    </location>
</feature>
<proteinExistence type="predicted"/>
<accession>A0A502GB87</accession>
<dbReference type="Gene3D" id="3.10.180.10">
    <property type="entry name" value="2,3-Dihydroxybiphenyl 1,2-Dioxygenase, domain 1"/>
    <property type="match status" value="2"/>
</dbReference>
<dbReference type="Proteomes" id="UP000317078">
    <property type="component" value="Unassembled WGS sequence"/>
</dbReference>
<dbReference type="InterPro" id="IPR037523">
    <property type="entry name" value="VOC_core"/>
</dbReference>
<gene>
    <name evidence="2" type="ORF">EAH89_08310</name>
</gene>
<dbReference type="AlphaFoldDB" id="A0A502GB87"/>
<dbReference type="PROSITE" id="PS51819">
    <property type="entry name" value="VOC"/>
    <property type="match status" value="2"/>
</dbReference>
<evidence type="ECO:0000313" key="3">
    <source>
        <dbReference type="Proteomes" id="UP000317078"/>
    </source>
</evidence>
<dbReference type="OrthoDB" id="9785698at2"/>
<dbReference type="GO" id="GO:0051213">
    <property type="term" value="F:dioxygenase activity"/>
    <property type="evidence" value="ECO:0007669"/>
    <property type="project" value="UniProtKB-KW"/>
</dbReference>
<feature type="domain" description="VOC" evidence="1">
    <location>
        <begin position="8"/>
        <end position="135"/>
    </location>
</feature>
<protein>
    <submittedName>
        <fullName evidence="2">Ring-cleaving dioxygenase</fullName>
    </submittedName>
</protein>
<evidence type="ECO:0000259" key="1">
    <source>
        <dbReference type="PROSITE" id="PS51819"/>
    </source>
</evidence>
<reference evidence="2 3" key="1">
    <citation type="journal article" date="2019" name="Environ. Microbiol.">
        <title>Species interactions and distinct microbial communities in high Arctic permafrost affected cryosols are associated with the CH4 and CO2 gas fluxes.</title>
        <authorList>
            <person name="Altshuler I."/>
            <person name="Hamel J."/>
            <person name="Turney S."/>
            <person name="Magnuson E."/>
            <person name="Levesque R."/>
            <person name="Greer C."/>
            <person name="Whyte L.G."/>
        </authorList>
    </citation>
    <scope>NUCLEOTIDE SEQUENCE [LARGE SCALE GENOMIC DNA]</scope>
    <source>
        <strain evidence="2 3">S9.3B</strain>
    </source>
</reference>
<sequence>MAKNYVTGMHHVTSCVGKAQEDIDFFTRVIGQRMVKQTVLFDGSTPIYHLYYGNRDAQLGTIMTTFPYRQAGIRGRKGTGQVAVTGYSVAEGALEFWARRLERLGVANDGIRQRLGQSVIRFEHPSGLEFEMVGDDRDARAGWTTDEIEEKDSVRGFNAVTMSVRDRVEQERFLVDAVGFRKTAEDERYQRFEIAEGGPGCTVIVRHDPDVPQGSWTFGEGTVHHVAFAVRNDAEQMEFREQVVGMGYTDCSESKDRNYFHSVYCRSPGGILCEFATSDIGFTIDEPAEELGRNLLLPPWFESRRAEIVAPLEPITVPASSLGGKVPA</sequence>
<dbReference type="CDD" id="cd08347">
    <property type="entry name" value="PcpA_C_like"/>
    <property type="match status" value="1"/>
</dbReference>
<keyword evidence="2" id="KW-0223">Dioxygenase</keyword>
<dbReference type="RefSeq" id="WP_140882332.1">
    <property type="nucleotide sequence ID" value="NZ_RCZP01000005.1"/>
</dbReference>
<dbReference type="InterPro" id="IPR052537">
    <property type="entry name" value="Extradiol_RC_dioxygenase"/>
</dbReference>
<dbReference type="InterPro" id="IPR029068">
    <property type="entry name" value="Glyas_Bleomycin-R_OHBP_Dase"/>
</dbReference>
<name>A0A502GB87_9PROT</name>